<evidence type="ECO:0000313" key="2">
    <source>
        <dbReference type="EMBL" id="GJJ08721.1"/>
    </source>
</evidence>
<reference evidence="2" key="1">
    <citation type="submission" date="2021-10" db="EMBL/GenBank/DDBJ databases">
        <title>De novo Genome Assembly of Clathrus columnatus (Basidiomycota, Fungi) Using Illumina and Nanopore Sequence Data.</title>
        <authorList>
            <person name="Ogiso-Tanaka E."/>
            <person name="Itagaki H."/>
            <person name="Hosoya T."/>
            <person name="Hosaka K."/>
        </authorList>
    </citation>
    <scope>NUCLEOTIDE SEQUENCE</scope>
    <source>
        <strain evidence="2">MO-923</strain>
    </source>
</reference>
<evidence type="ECO:0000313" key="3">
    <source>
        <dbReference type="Proteomes" id="UP001050691"/>
    </source>
</evidence>
<comment type="caution">
    <text evidence="2">The sequence shown here is derived from an EMBL/GenBank/DDBJ whole genome shotgun (WGS) entry which is preliminary data.</text>
</comment>
<evidence type="ECO:0000256" key="1">
    <source>
        <dbReference type="SAM" id="MobiDB-lite"/>
    </source>
</evidence>
<sequence length="167" mass="18303">MKCLGYDAQKNCYVFTKHNEIWLGIFSPRWDGARLARLGKIQQSTLDEGVLDALYATPEYPPDYTETSPTTSELMESPTATTFTEAEIVSTQDNQSPNAARTLPSAALWGVTGVGITASGAPPPDNESRLRKRASHIVSVIRTRASRQDPSPTIASSAERHRHRASM</sequence>
<protein>
    <submittedName>
        <fullName evidence="2">Uncharacterized protein</fullName>
    </submittedName>
</protein>
<organism evidence="2 3">
    <name type="scientific">Clathrus columnatus</name>
    <dbReference type="NCBI Taxonomy" id="1419009"/>
    <lineage>
        <taxon>Eukaryota</taxon>
        <taxon>Fungi</taxon>
        <taxon>Dikarya</taxon>
        <taxon>Basidiomycota</taxon>
        <taxon>Agaricomycotina</taxon>
        <taxon>Agaricomycetes</taxon>
        <taxon>Phallomycetidae</taxon>
        <taxon>Phallales</taxon>
        <taxon>Clathraceae</taxon>
        <taxon>Clathrus</taxon>
    </lineage>
</organism>
<feature type="region of interest" description="Disordered" evidence="1">
    <location>
        <begin position="143"/>
        <end position="167"/>
    </location>
</feature>
<dbReference type="EMBL" id="BPWL01000003">
    <property type="protein sequence ID" value="GJJ08721.1"/>
    <property type="molecule type" value="Genomic_DNA"/>
</dbReference>
<name>A0AAV5A829_9AGAM</name>
<dbReference type="Proteomes" id="UP001050691">
    <property type="component" value="Unassembled WGS sequence"/>
</dbReference>
<proteinExistence type="predicted"/>
<accession>A0AAV5A829</accession>
<gene>
    <name evidence="2" type="ORF">Clacol_002940</name>
</gene>
<keyword evidence="3" id="KW-1185">Reference proteome</keyword>
<dbReference type="AlphaFoldDB" id="A0AAV5A829"/>